<feature type="chain" id="PRO_5031147729" evidence="5">
    <location>
        <begin position="26"/>
        <end position="309"/>
    </location>
</feature>
<feature type="signal peptide" evidence="5">
    <location>
        <begin position="1"/>
        <end position="25"/>
    </location>
</feature>
<feature type="domain" description="OmpA-like" evidence="6">
    <location>
        <begin position="192"/>
        <end position="309"/>
    </location>
</feature>
<dbReference type="Proteomes" id="UP000541426">
    <property type="component" value="Unassembled WGS sequence"/>
</dbReference>
<dbReference type="InterPro" id="IPR050330">
    <property type="entry name" value="Bact_OuterMem_StrucFunc"/>
</dbReference>
<comment type="subcellular location">
    <subcellularLocation>
        <location evidence="1">Cell outer membrane</location>
    </subcellularLocation>
</comment>
<evidence type="ECO:0000256" key="5">
    <source>
        <dbReference type="SAM" id="SignalP"/>
    </source>
</evidence>
<gene>
    <name evidence="7" type="ORF">GGQ68_003217</name>
</gene>
<evidence type="ECO:0000259" key="6">
    <source>
        <dbReference type="PROSITE" id="PS51123"/>
    </source>
</evidence>
<accession>A0A7W6DPP0</accession>
<evidence type="ECO:0000313" key="7">
    <source>
        <dbReference type="EMBL" id="MBB3986873.1"/>
    </source>
</evidence>
<keyword evidence="2 4" id="KW-0472">Membrane</keyword>
<dbReference type="InterPro" id="IPR006664">
    <property type="entry name" value="OMP_bac"/>
</dbReference>
<dbReference type="SUPFAM" id="SSF103088">
    <property type="entry name" value="OmpA-like"/>
    <property type="match status" value="1"/>
</dbReference>
<evidence type="ECO:0000313" key="8">
    <source>
        <dbReference type="Proteomes" id="UP000541426"/>
    </source>
</evidence>
<dbReference type="Pfam" id="PF00691">
    <property type="entry name" value="OmpA"/>
    <property type="match status" value="1"/>
</dbReference>
<dbReference type="PANTHER" id="PTHR30329:SF21">
    <property type="entry name" value="LIPOPROTEIN YIAD-RELATED"/>
    <property type="match status" value="1"/>
</dbReference>
<dbReference type="Gene3D" id="3.30.1330.60">
    <property type="entry name" value="OmpA-like domain"/>
    <property type="match status" value="1"/>
</dbReference>
<comment type="caution">
    <text evidence="7">The sequence shown here is derived from an EMBL/GenBank/DDBJ whole genome shotgun (WGS) entry which is preliminary data.</text>
</comment>
<proteinExistence type="predicted"/>
<protein>
    <submittedName>
        <fullName evidence="7">OOP family OmpA-OmpF porin</fullName>
    </submittedName>
</protein>
<dbReference type="AlphaFoldDB" id="A0A7W6DPP0"/>
<dbReference type="PRINTS" id="PR01021">
    <property type="entry name" value="OMPADOMAIN"/>
</dbReference>
<dbReference type="PANTHER" id="PTHR30329">
    <property type="entry name" value="STATOR ELEMENT OF FLAGELLAR MOTOR COMPLEX"/>
    <property type="match status" value="1"/>
</dbReference>
<dbReference type="EMBL" id="JACIEJ010000008">
    <property type="protein sequence ID" value="MBB3986873.1"/>
    <property type="molecule type" value="Genomic_DNA"/>
</dbReference>
<evidence type="ECO:0000256" key="3">
    <source>
        <dbReference type="ARBA" id="ARBA00023237"/>
    </source>
</evidence>
<evidence type="ECO:0000256" key="4">
    <source>
        <dbReference type="PROSITE-ProRule" id="PRU00473"/>
    </source>
</evidence>
<dbReference type="PROSITE" id="PS51123">
    <property type="entry name" value="OMPA_2"/>
    <property type="match status" value="1"/>
</dbReference>
<keyword evidence="8" id="KW-1185">Reference proteome</keyword>
<keyword evidence="3" id="KW-0998">Cell outer membrane</keyword>
<dbReference type="CDD" id="cd07185">
    <property type="entry name" value="OmpA_C-like"/>
    <property type="match status" value="1"/>
</dbReference>
<dbReference type="RefSeq" id="WP_183967608.1">
    <property type="nucleotide sequence ID" value="NZ_BAABBZ010000019.1"/>
</dbReference>
<name>A0A7W6DPP0_9RHOB</name>
<dbReference type="InterPro" id="IPR036737">
    <property type="entry name" value="OmpA-like_sf"/>
</dbReference>
<dbReference type="GO" id="GO:0009279">
    <property type="term" value="C:cell outer membrane"/>
    <property type="evidence" value="ECO:0007669"/>
    <property type="project" value="UniProtKB-SubCell"/>
</dbReference>
<keyword evidence="5" id="KW-0732">Signal</keyword>
<evidence type="ECO:0000256" key="2">
    <source>
        <dbReference type="ARBA" id="ARBA00023136"/>
    </source>
</evidence>
<organism evidence="7 8">
    <name type="scientific">Sagittula marina</name>
    <dbReference type="NCBI Taxonomy" id="943940"/>
    <lineage>
        <taxon>Bacteria</taxon>
        <taxon>Pseudomonadati</taxon>
        <taxon>Pseudomonadota</taxon>
        <taxon>Alphaproteobacteria</taxon>
        <taxon>Rhodobacterales</taxon>
        <taxon>Roseobacteraceae</taxon>
        <taxon>Sagittula</taxon>
    </lineage>
</organism>
<reference evidence="7 8" key="1">
    <citation type="submission" date="2020-08" db="EMBL/GenBank/DDBJ databases">
        <title>Genomic Encyclopedia of Type Strains, Phase IV (KMG-IV): sequencing the most valuable type-strain genomes for metagenomic binning, comparative biology and taxonomic classification.</title>
        <authorList>
            <person name="Goeker M."/>
        </authorList>
    </citation>
    <scope>NUCLEOTIDE SEQUENCE [LARGE SCALE GENOMIC DNA]</scope>
    <source>
        <strain evidence="7 8">DSM 102235</strain>
    </source>
</reference>
<evidence type="ECO:0000256" key="1">
    <source>
        <dbReference type="ARBA" id="ARBA00004442"/>
    </source>
</evidence>
<sequence>MTTTTRKHGKRLGLLLAFCAGPLAAQNLSLPQTATRTYSTVQEPGTYALPTGPVRSGTLPTTRIEGRIEIESWRIPQSGASSFQLIEPLRDALIADGYDITLDCATQRCGGFDFRFATLVLPAPEMFVSLDDFHFVAAQKPGAGAISLLASKGPRDGYVQIIRAGDAVQAETITDAAPIRSVATGDLAQRLEADGHVILPDVIFDTGSTTLGAGAIASLDALADYLATNPSRRLLIVGHTDATGSLDANRAISLRRAGSAVSYLRERHGTPTAQLSAEGAGYLSPVASNLTEEGREANRRIEAVLLSTE</sequence>
<dbReference type="InterPro" id="IPR006665">
    <property type="entry name" value="OmpA-like"/>
</dbReference>